<evidence type="ECO:0008006" key="3">
    <source>
        <dbReference type="Google" id="ProtNLM"/>
    </source>
</evidence>
<dbReference type="OrthoDB" id="9779098at2"/>
<dbReference type="EMBL" id="NEMB01000003">
    <property type="protein sequence ID" value="PQQ65364.1"/>
    <property type="molecule type" value="Genomic_DNA"/>
</dbReference>
<dbReference type="PROSITE" id="PS51257">
    <property type="entry name" value="PROKAR_LIPOPROTEIN"/>
    <property type="match status" value="1"/>
</dbReference>
<organism evidence="1 2">
    <name type="scientific">Acetivibrio saccincola</name>
    <dbReference type="NCBI Taxonomy" id="1677857"/>
    <lineage>
        <taxon>Bacteria</taxon>
        <taxon>Bacillati</taxon>
        <taxon>Bacillota</taxon>
        <taxon>Clostridia</taxon>
        <taxon>Eubacteriales</taxon>
        <taxon>Oscillospiraceae</taxon>
        <taxon>Acetivibrio</taxon>
    </lineage>
</organism>
<accession>A0A2S8R6F1</accession>
<dbReference type="Proteomes" id="UP000239720">
    <property type="component" value="Unassembled WGS sequence"/>
</dbReference>
<evidence type="ECO:0000313" key="2">
    <source>
        <dbReference type="Proteomes" id="UP000239720"/>
    </source>
</evidence>
<evidence type="ECO:0000313" key="1">
    <source>
        <dbReference type="EMBL" id="PQQ65364.1"/>
    </source>
</evidence>
<proteinExistence type="predicted"/>
<comment type="caution">
    <text evidence="1">The sequence shown here is derived from an EMBL/GenBank/DDBJ whole genome shotgun (WGS) entry which is preliminary data.</text>
</comment>
<dbReference type="AlphaFoldDB" id="A0A2S8R6F1"/>
<reference evidence="1 2" key="1">
    <citation type="journal article" date="2018" name="Syst. Appl. Microbiol.">
        <title>Characterization and high-quality draft genome sequence of Herbivorax saccincola A7, an anaerobic, alkaliphilic, thermophilic, cellulolytic, and xylanolytic bacterium.</title>
        <authorList>
            <person name="Aikawa S."/>
            <person name="Baramee S."/>
            <person name="Sermsathanaswadi J."/>
            <person name="Thianheng P."/>
            <person name="Tachaapaikoon C."/>
            <person name="Shikata A."/>
            <person name="Waeonukul R."/>
            <person name="Pason P."/>
            <person name="Ratanakhanokchai K."/>
            <person name="Kosugi A."/>
        </authorList>
    </citation>
    <scope>NUCLEOTIDE SEQUENCE [LARGE SCALE GENOMIC DNA]</scope>
    <source>
        <strain evidence="1 2">A7</strain>
    </source>
</reference>
<sequence>MSWFAVKKWTSFLVLVLLTTILVSCDKKEYMGFEELDGGSKLKCGDTVYVFYGALPDKSLLGKQIGVVNNDKKHKVFEGVSNLKNFKICLDKGEHCRQLRKT</sequence>
<gene>
    <name evidence="1" type="ORF">B9R14_00305</name>
</gene>
<protein>
    <recommendedName>
        <fullName evidence="3">Lipoprotein</fullName>
    </recommendedName>
</protein>
<dbReference type="RefSeq" id="WP_105367312.1">
    <property type="nucleotide sequence ID" value="NZ_NEMB01000003.1"/>
</dbReference>
<name>A0A2S8R6F1_9FIRM</name>